<sequence length="169" mass="17770">MAEKIKKFFQKKKADAKFKMAGPGYKLNAAVPQPKVEASSTTKVTPRGPLSDEAKQAAAAALARLGGQKQGTAAFNTSLAAIQAQVCRELEAEKKESLIEEVPKSGVDSSPGDDENLSPFLAVNGVYFKCPLIAGLNLQGKVGMVSMGVGIFIIEARLGFSPINGTLIC</sequence>
<proteinExistence type="predicted"/>
<gene>
    <name evidence="2" type="ORF">TDIB3V08_LOCUS5308</name>
</gene>
<feature type="region of interest" description="Disordered" evidence="1">
    <location>
        <begin position="32"/>
        <end position="52"/>
    </location>
</feature>
<evidence type="ECO:0000256" key="1">
    <source>
        <dbReference type="SAM" id="MobiDB-lite"/>
    </source>
</evidence>
<dbReference type="PANTHER" id="PTHR23153">
    <property type="entry name" value="UBX-RELATED"/>
    <property type="match status" value="1"/>
</dbReference>
<organism evidence="2">
    <name type="scientific">Timema douglasi</name>
    <name type="common">Walking stick</name>
    <dbReference type="NCBI Taxonomy" id="61478"/>
    <lineage>
        <taxon>Eukaryota</taxon>
        <taxon>Metazoa</taxon>
        <taxon>Ecdysozoa</taxon>
        <taxon>Arthropoda</taxon>
        <taxon>Hexapoda</taxon>
        <taxon>Insecta</taxon>
        <taxon>Pterygota</taxon>
        <taxon>Neoptera</taxon>
        <taxon>Polyneoptera</taxon>
        <taxon>Phasmatodea</taxon>
        <taxon>Timematodea</taxon>
        <taxon>Timematoidea</taxon>
        <taxon>Timematidae</taxon>
        <taxon>Timema</taxon>
    </lineage>
</organism>
<protein>
    <submittedName>
        <fullName evidence="2">Uncharacterized protein</fullName>
    </submittedName>
</protein>
<accession>A0A7R8VM32</accession>
<name>A0A7R8VM32_TIMDO</name>
<dbReference type="GO" id="GO:0005737">
    <property type="term" value="C:cytoplasm"/>
    <property type="evidence" value="ECO:0007669"/>
    <property type="project" value="TreeGrafter"/>
</dbReference>
<dbReference type="PANTHER" id="PTHR23153:SF38">
    <property type="entry name" value="UBX DOMAIN-CONTAINING PROTEIN 6"/>
    <property type="match status" value="1"/>
</dbReference>
<evidence type="ECO:0000313" key="2">
    <source>
        <dbReference type="EMBL" id="CAD7199035.1"/>
    </source>
</evidence>
<reference evidence="2" key="1">
    <citation type="submission" date="2020-11" db="EMBL/GenBank/DDBJ databases">
        <authorList>
            <person name="Tran Van P."/>
        </authorList>
    </citation>
    <scope>NUCLEOTIDE SEQUENCE</scope>
</reference>
<dbReference type="EMBL" id="OA566520">
    <property type="protein sequence ID" value="CAD7199035.1"/>
    <property type="molecule type" value="Genomic_DNA"/>
</dbReference>
<dbReference type="AlphaFoldDB" id="A0A7R8VM32"/>